<feature type="transmembrane region" description="Helical" evidence="2">
    <location>
        <begin position="434"/>
        <end position="458"/>
    </location>
</feature>
<comment type="caution">
    <text evidence="3">The sequence shown here is derived from an EMBL/GenBank/DDBJ whole genome shotgun (WGS) entry which is preliminary data.</text>
</comment>
<feature type="transmembrane region" description="Helical" evidence="2">
    <location>
        <begin position="464"/>
        <end position="484"/>
    </location>
</feature>
<feature type="transmembrane region" description="Helical" evidence="2">
    <location>
        <begin position="363"/>
        <end position="381"/>
    </location>
</feature>
<feature type="transmembrane region" description="Helical" evidence="2">
    <location>
        <begin position="393"/>
        <end position="413"/>
    </location>
</feature>
<organism evidence="3 4">
    <name type="scientific">Streptomyces poonensis</name>
    <dbReference type="NCBI Taxonomy" id="68255"/>
    <lineage>
        <taxon>Bacteria</taxon>
        <taxon>Bacillati</taxon>
        <taxon>Actinomycetota</taxon>
        <taxon>Actinomycetes</taxon>
        <taxon>Kitasatosporales</taxon>
        <taxon>Streptomycetaceae</taxon>
        <taxon>Streptomyces</taxon>
    </lineage>
</organism>
<feature type="transmembrane region" description="Helical" evidence="2">
    <location>
        <begin position="318"/>
        <end position="342"/>
    </location>
</feature>
<keyword evidence="2" id="KW-0812">Transmembrane</keyword>
<dbReference type="GO" id="GO:0005886">
    <property type="term" value="C:plasma membrane"/>
    <property type="evidence" value="ECO:0007669"/>
    <property type="project" value="TreeGrafter"/>
</dbReference>
<dbReference type="PANTHER" id="PTHR30569">
    <property type="entry name" value="CYTOSINE TRANSPORTER CODB"/>
    <property type="match status" value="1"/>
</dbReference>
<sequence>MSTTESRSAAPTAGPGPASRRPAPPTGQAVKETLEDYTLRFAPRSYRRWSPMVVATTALGGIAYLADFSIGAGIGLTHGTGNALLAIAVAAAVIFVTGFPLAYYGARYNIDLDLITRGSGFGYYGSVLTSVIFASFTFIFFALEGSIMAQGLKLGFGMPLWLGYLVSTLMVIPLVIYGMKALSKLQVWTTPIWLVLMVAPLVYLVATDPGTVDRFLAYAGTDGDGGIDTASVLLGAGVCLSLIAQIGEQIDYLRFMPPKTEANKRSWWAAVVMAGPGWVVLGALKQAIGVFLAVYILAEVGPDAAPEPIQQFRGAFDAMMPSWLVVPLAVVLVVISQIKINVTNAYSGSLAWTNSFTRVTKRYPGRMVFVLVNLGFALALMEADMFSFLNSILSFYSNCAIAWVVTVATDIGINKYVLKLSPHAPEFRRGMLYAVNPVGVVAFTAASGLSIAMYFHLFGDALQPYSPVAAVVIAFVLTPLMAIATKGKYYLRRTDDGIAEPPLDADGNPSAVTYDCHVCGQPYERPDLTACAAHDAVVCSLCLSTDTLGEHVLPANA</sequence>
<dbReference type="Proteomes" id="UP000622166">
    <property type="component" value="Unassembled WGS sequence"/>
</dbReference>
<evidence type="ECO:0000256" key="2">
    <source>
        <dbReference type="SAM" id="Phobius"/>
    </source>
</evidence>
<feature type="transmembrane region" description="Helical" evidence="2">
    <location>
        <begin position="83"/>
        <end position="103"/>
    </location>
</feature>
<keyword evidence="2" id="KW-1133">Transmembrane helix</keyword>
<feature type="transmembrane region" description="Helical" evidence="2">
    <location>
        <begin position="226"/>
        <end position="246"/>
    </location>
</feature>
<dbReference type="InterPro" id="IPR030191">
    <property type="entry name" value="CodB"/>
</dbReference>
<feature type="transmembrane region" description="Helical" evidence="2">
    <location>
        <begin position="123"/>
        <end position="141"/>
    </location>
</feature>
<dbReference type="RefSeq" id="WP_189864885.1">
    <property type="nucleotide sequence ID" value="NZ_BMVW01000016.1"/>
</dbReference>
<feature type="transmembrane region" description="Helical" evidence="2">
    <location>
        <begin position="161"/>
        <end position="178"/>
    </location>
</feature>
<feature type="transmembrane region" description="Helical" evidence="2">
    <location>
        <begin position="185"/>
        <end position="206"/>
    </location>
</feature>
<feature type="transmembrane region" description="Helical" evidence="2">
    <location>
        <begin position="53"/>
        <end position="77"/>
    </location>
</feature>
<feature type="transmembrane region" description="Helical" evidence="2">
    <location>
        <begin position="267"/>
        <end position="298"/>
    </location>
</feature>
<name>A0A918UTA0_9ACTN</name>
<keyword evidence="4" id="KW-1185">Reference proteome</keyword>
<dbReference type="AlphaFoldDB" id="A0A918UTA0"/>
<dbReference type="EMBL" id="BMVW01000016">
    <property type="protein sequence ID" value="GGZ32641.1"/>
    <property type="molecule type" value="Genomic_DNA"/>
</dbReference>
<accession>A0A918UTA0</accession>
<dbReference type="PANTHER" id="PTHR30569:SF0">
    <property type="entry name" value="CYTOSINE PERMEASE"/>
    <property type="match status" value="1"/>
</dbReference>
<feature type="compositionally biased region" description="Low complexity" evidence="1">
    <location>
        <begin position="1"/>
        <end position="21"/>
    </location>
</feature>
<protein>
    <submittedName>
        <fullName evidence="3">Allantoin permease</fullName>
    </submittedName>
</protein>
<reference evidence="3" key="1">
    <citation type="journal article" date="2014" name="Int. J. Syst. Evol. Microbiol.">
        <title>Complete genome sequence of Corynebacterium casei LMG S-19264T (=DSM 44701T), isolated from a smear-ripened cheese.</title>
        <authorList>
            <consortium name="US DOE Joint Genome Institute (JGI-PGF)"/>
            <person name="Walter F."/>
            <person name="Albersmeier A."/>
            <person name="Kalinowski J."/>
            <person name="Ruckert C."/>
        </authorList>
    </citation>
    <scope>NUCLEOTIDE SEQUENCE</scope>
    <source>
        <strain evidence="3">JCM 4815</strain>
    </source>
</reference>
<keyword evidence="2" id="KW-0472">Membrane</keyword>
<dbReference type="GO" id="GO:0015209">
    <property type="term" value="F:cytosine transmembrane transporter activity"/>
    <property type="evidence" value="ECO:0007669"/>
    <property type="project" value="InterPro"/>
</dbReference>
<evidence type="ECO:0000256" key="1">
    <source>
        <dbReference type="SAM" id="MobiDB-lite"/>
    </source>
</evidence>
<feature type="region of interest" description="Disordered" evidence="1">
    <location>
        <begin position="1"/>
        <end position="27"/>
    </location>
</feature>
<proteinExistence type="predicted"/>
<gene>
    <name evidence="3" type="ORF">GCM10010365_61850</name>
</gene>
<evidence type="ECO:0000313" key="4">
    <source>
        <dbReference type="Proteomes" id="UP000622166"/>
    </source>
</evidence>
<dbReference type="Gene3D" id="1.10.4160.10">
    <property type="entry name" value="Hydantoin permease"/>
    <property type="match status" value="1"/>
</dbReference>
<evidence type="ECO:0000313" key="3">
    <source>
        <dbReference type="EMBL" id="GGZ32641.1"/>
    </source>
</evidence>
<reference evidence="3" key="2">
    <citation type="submission" date="2020-09" db="EMBL/GenBank/DDBJ databases">
        <authorList>
            <person name="Sun Q."/>
            <person name="Ohkuma M."/>
        </authorList>
    </citation>
    <scope>NUCLEOTIDE SEQUENCE</scope>
    <source>
        <strain evidence="3">JCM 4815</strain>
    </source>
</reference>